<dbReference type="KEGG" id="psti:SOO65_13565"/>
<dbReference type="Proteomes" id="UP001324634">
    <property type="component" value="Chromosome"/>
</dbReference>
<evidence type="ECO:0000313" key="1">
    <source>
        <dbReference type="EMBL" id="WPU63717.1"/>
    </source>
</evidence>
<dbReference type="AlphaFoldDB" id="A0AAX4HKF2"/>
<evidence type="ECO:0000313" key="2">
    <source>
        <dbReference type="Proteomes" id="UP001324634"/>
    </source>
</evidence>
<dbReference type="EMBL" id="CP139487">
    <property type="protein sequence ID" value="WPU63717.1"/>
    <property type="molecule type" value="Genomic_DNA"/>
</dbReference>
<reference evidence="1 2" key="1">
    <citation type="submission" date="2023-11" db="EMBL/GenBank/DDBJ databases">
        <title>Peredibacter starrii A3.12.</title>
        <authorList>
            <person name="Mitchell R.J."/>
        </authorList>
    </citation>
    <scope>NUCLEOTIDE SEQUENCE [LARGE SCALE GENOMIC DNA]</scope>
    <source>
        <strain evidence="1 2">A3.12</strain>
    </source>
</reference>
<sequence>MRRLFSYIALLGFALNAWSYNERGNSGFTIICENPEENKFYDAYEAEHRYYLTPVYPKFKGDSCLTDGQCLDSAIIIAREFLERLPEGELKEHALLRLKDFVLEVNIKNNIEILPVNDIGIGFIPRKCTLRQTIVQRVPIFVEDFRYIIANDYWKLLSTRQKAVGIVHEILYGYYAVLKIQPESSEKVRYLNALVISGKIKNFTEQRYLKTIQQVYSKNEN</sequence>
<gene>
    <name evidence="1" type="ORF">SOO65_13565</name>
</gene>
<proteinExistence type="predicted"/>
<keyword evidence="2" id="KW-1185">Reference proteome</keyword>
<name>A0AAX4HKF2_9BACT</name>
<dbReference type="RefSeq" id="WP_321390945.1">
    <property type="nucleotide sequence ID" value="NZ_CP139487.1"/>
</dbReference>
<organism evidence="1 2">
    <name type="scientific">Peredibacter starrii</name>
    <dbReference type="NCBI Taxonomy" id="28202"/>
    <lineage>
        <taxon>Bacteria</taxon>
        <taxon>Pseudomonadati</taxon>
        <taxon>Bdellovibrionota</taxon>
        <taxon>Bacteriovoracia</taxon>
        <taxon>Bacteriovoracales</taxon>
        <taxon>Bacteriovoracaceae</taxon>
        <taxon>Peredibacter</taxon>
    </lineage>
</organism>
<accession>A0AAX4HKF2</accession>
<protein>
    <submittedName>
        <fullName evidence="1">Uncharacterized protein</fullName>
    </submittedName>
</protein>